<feature type="region of interest" description="Disordered" evidence="12">
    <location>
        <begin position="125"/>
        <end position="154"/>
    </location>
</feature>
<keyword evidence="3" id="KW-0963">Cytoplasm</keyword>
<evidence type="ECO:0000313" key="14">
    <source>
        <dbReference type="Proteomes" id="UP000007110"/>
    </source>
</evidence>
<evidence type="ECO:0000256" key="1">
    <source>
        <dbReference type="ARBA" id="ARBA00004430"/>
    </source>
</evidence>
<evidence type="ECO:0000256" key="8">
    <source>
        <dbReference type="ARBA" id="ARBA00023175"/>
    </source>
</evidence>
<feature type="coiled-coil region" evidence="11">
    <location>
        <begin position="93"/>
        <end position="123"/>
    </location>
</feature>
<keyword evidence="9" id="KW-0206">Cytoskeleton</keyword>
<dbReference type="PANTHER" id="PTHR12442">
    <property type="entry name" value="DYNEIN INTERMEDIATE CHAIN"/>
    <property type="match status" value="1"/>
</dbReference>
<dbReference type="InterPro" id="IPR036322">
    <property type="entry name" value="WD40_repeat_dom_sf"/>
</dbReference>
<dbReference type="SMART" id="SM00320">
    <property type="entry name" value="WD40"/>
    <property type="match status" value="3"/>
</dbReference>
<keyword evidence="4" id="KW-0853">WD repeat</keyword>
<keyword evidence="10" id="KW-0966">Cell projection</keyword>
<keyword evidence="7" id="KW-0243">Dynein</keyword>
<evidence type="ECO:0000256" key="5">
    <source>
        <dbReference type="ARBA" id="ARBA00022701"/>
    </source>
</evidence>
<dbReference type="Proteomes" id="UP000007110">
    <property type="component" value="Unassembled WGS sequence"/>
</dbReference>
<feature type="region of interest" description="Disordered" evidence="12">
    <location>
        <begin position="1038"/>
        <end position="1086"/>
    </location>
</feature>
<dbReference type="GeneID" id="100892417"/>
<comment type="similarity">
    <text evidence="2">Belongs to the dynein intermediate chain family.</text>
</comment>
<feature type="region of interest" description="Disordered" evidence="12">
    <location>
        <begin position="31"/>
        <end position="71"/>
    </location>
</feature>
<dbReference type="SUPFAM" id="SSF50978">
    <property type="entry name" value="WD40 repeat-like"/>
    <property type="match status" value="1"/>
</dbReference>
<keyword evidence="14" id="KW-1185">Reference proteome</keyword>
<dbReference type="GO" id="GO:0030286">
    <property type="term" value="C:dynein complex"/>
    <property type="evidence" value="ECO:0007669"/>
    <property type="project" value="UniProtKB-KW"/>
</dbReference>
<dbReference type="PANTHER" id="PTHR12442:SF11">
    <property type="entry name" value="DYNEIN AXONEMAL INTERMEDIATE CHAIN 1"/>
    <property type="match status" value="1"/>
</dbReference>
<dbReference type="InParanoid" id="A0A7M7SXC2"/>
<keyword evidence="5" id="KW-0493">Microtubule</keyword>
<dbReference type="InterPro" id="IPR050687">
    <property type="entry name" value="Dynein_IC"/>
</dbReference>
<keyword evidence="8" id="KW-0505">Motor protein</keyword>
<evidence type="ECO:0000256" key="3">
    <source>
        <dbReference type="ARBA" id="ARBA00022490"/>
    </source>
</evidence>
<evidence type="ECO:0000256" key="2">
    <source>
        <dbReference type="ARBA" id="ARBA00011059"/>
    </source>
</evidence>
<evidence type="ECO:0000256" key="11">
    <source>
        <dbReference type="SAM" id="Coils"/>
    </source>
</evidence>
<feature type="compositionally biased region" description="Acidic residues" evidence="12">
    <location>
        <begin position="1075"/>
        <end position="1086"/>
    </location>
</feature>
<dbReference type="GO" id="GO:0005930">
    <property type="term" value="C:axoneme"/>
    <property type="evidence" value="ECO:0007669"/>
    <property type="project" value="UniProtKB-SubCell"/>
</dbReference>
<evidence type="ECO:0000256" key="6">
    <source>
        <dbReference type="ARBA" id="ARBA00022737"/>
    </source>
</evidence>
<evidence type="ECO:0000256" key="9">
    <source>
        <dbReference type="ARBA" id="ARBA00023212"/>
    </source>
</evidence>
<protein>
    <submittedName>
        <fullName evidence="13">Uncharacterized protein</fullName>
    </submittedName>
</protein>
<evidence type="ECO:0000256" key="4">
    <source>
        <dbReference type="ARBA" id="ARBA00022574"/>
    </source>
</evidence>
<dbReference type="RefSeq" id="XP_030838249.1">
    <property type="nucleotide sequence ID" value="XM_030982389.1"/>
</dbReference>
<evidence type="ECO:0000256" key="10">
    <source>
        <dbReference type="ARBA" id="ARBA00023273"/>
    </source>
</evidence>
<organism evidence="13 14">
    <name type="scientific">Strongylocentrotus purpuratus</name>
    <name type="common">Purple sea urchin</name>
    <dbReference type="NCBI Taxonomy" id="7668"/>
    <lineage>
        <taxon>Eukaryota</taxon>
        <taxon>Metazoa</taxon>
        <taxon>Echinodermata</taxon>
        <taxon>Eleutherozoa</taxon>
        <taxon>Echinozoa</taxon>
        <taxon>Echinoidea</taxon>
        <taxon>Euechinoidea</taxon>
        <taxon>Echinacea</taxon>
        <taxon>Camarodonta</taxon>
        <taxon>Echinidea</taxon>
        <taxon>Strongylocentrotidae</taxon>
        <taxon>Strongylocentrotus</taxon>
    </lineage>
</organism>
<dbReference type="InterPro" id="IPR001680">
    <property type="entry name" value="WD40_rpt"/>
</dbReference>
<keyword evidence="6" id="KW-0677">Repeat</keyword>
<reference evidence="14" key="1">
    <citation type="submission" date="2015-02" db="EMBL/GenBank/DDBJ databases">
        <title>Genome sequencing for Strongylocentrotus purpuratus.</title>
        <authorList>
            <person name="Murali S."/>
            <person name="Liu Y."/>
            <person name="Vee V."/>
            <person name="English A."/>
            <person name="Wang M."/>
            <person name="Skinner E."/>
            <person name="Han Y."/>
            <person name="Muzny D.M."/>
            <person name="Worley K.C."/>
            <person name="Gibbs R.A."/>
        </authorList>
    </citation>
    <scope>NUCLEOTIDE SEQUENCE</scope>
</reference>
<reference evidence="13" key="2">
    <citation type="submission" date="2021-01" db="UniProtKB">
        <authorList>
            <consortium name="EnsemblMetazoa"/>
        </authorList>
    </citation>
    <scope>IDENTIFICATION</scope>
</reference>
<name>A0A7M7SXC2_STRPU</name>
<dbReference type="Gene3D" id="2.130.10.10">
    <property type="entry name" value="YVTN repeat-like/Quinoprotein amine dehydrogenase"/>
    <property type="match status" value="1"/>
</dbReference>
<dbReference type="KEGG" id="spu:100892417"/>
<dbReference type="InterPro" id="IPR015943">
    <property type="entry name" value="WD40/YVTN_repeat-like_dom_sf"/>
</dbReference>
<evidence type="ECO:0000313" key="13">
    <source>
        <dbReference type="EnsemblMetazoa" id="XP_030838249"/>
    </source>
</evidence>
<keyword evidence="11" id="KW-0175">Coiled coil</keyword>
<dbReference type="GO" id="GO:0005874">
    <property type="term" value="C:microtubule"/>
    <property type="evidence" value="ECO:0007669"/>
    <property type="project" value="UniProtKB-KW"/>
</dbReference>
<evidence type="ECO:0000256" key="7">
    <source>
        <dbReference type="ARBA" id="ARBA00023017"/>
    </source>
</evidence>
<dbReference type="OMA" id="NYKFPIH"/>
<dbReference type="OrthoDB" id="10067911at2759"/>
<dbReference type="AlphaFoldDB" id="A0A7M7SXC2"/>
<dbReference type="EnsemblMetazoa" id="XM_030982389">
    <property type="protein sequence ID" value="XP_030838249"/>
    <property type="gene ID" value="LOC100892417"/>
</dbReference>
<evidence type="ECO:0000256" key="12">
    <source>
        <dbReference type="SAM" id="MobiDB-lite"/>
    </source>
</evidence>
<sequence>MEDGYYGYNPKQTISEQIQGQAKVLQALKATNPDLGGQRRSRHLTSSGGSLKGDAARPRKWIMPQTPDLSSKQNDLKLERQLVQRQESYAKEQAWTKKQIEKLTKERLKLEEEEQKLEEARKRWNIPSPPLHPIHTPTSSSSRVDDHEETPEEMQQRILANLRKMRNDLERDKRELDTAVSQSSKRSYETTQAIQYYMIRDILVDVVNEVVDKCSDRAKSKKKNDITRLLLAAAEKDYDSSQNFQSKERAMQLISEEIFLQMTAKMCLETVQEWVSTEDYVKSSIQRLIINSAETIATNNQAGRKDDDPAYDLITATYFHMCKERRKKRSTVWKHTQTVHYVDSENDSVMSGITADHDSTKLSMARLVPVQLWTEKRFTPSLKNYIKREKEHWQPDLMTIHPFIMNVTKRVSGVLTMAVSPTQRMIAMGTVRGDIFIFDLWYDSSNPVRYIKNEGASSDGVMQISWSLDSNRIISLNESGSVFMWSLHPGGSNTKDSRSLDFKDSNDEIVPSQLTLLLALDPDAEDFDFQEGPLARSVAQTESQTPIVTAFHPSHTLIGSQNSLVVSFESGDIYKCNIEHQITETSESFENTENVMFPTVQGAGDTIGQDISVELFRAHKHAVIYLGYVGNYGNMISVDVKGYIFIWKYTRRKISHYGWFEPIEKYWLEMANEMYSTMNNETPEIYFSDDYALEKKKMKGKNKDRMMIELEEDRKDAEIEWSNMKINQVWFTDFNKKQDRETTVYRPDTVDAKGSPFHIIMRQKTTGLLLKHYSQLHKPVQHSASRFLACHPSATGRELVFMLLFSPFPPKSGRITFVIVKLDGRLEVVDRRIDVILTSEEYERCFKDDVCSFQMSNTVDAIGSSYIYLTLMGALMVFSVNTGTLVLSTRKGDTPAPIQWTPRSPTKLYFNASMALSQTRGGTYVMLYAENQTSVHVIKVTDRNTKGKRMAVNKAFKLWNSTSPSPGPGPAPEQTIRRQEWALKRDPFGHVALYVRGLILGLVDDAVQKVDGEFSEEDRKIHAEQGRRLAHQYFGLRLKGPGAAEEQPTEQREEGKGDLDQNDHRVQPPVQGDDLRDDEAEEHPTV</sequence>
<feature type="compositionally biased region" description="Basic and acidic residues" evidence="12">
    <location>
        <begin position="1049"/>
        <end position="1066"/>
    </location>
</feature>
<comment type="subcellular location">
    <subcellularLocation>
        <location evidence="1">Cytoplasm</location>
        <location evidence="1">Cytoskeleton</location>
        <location evidence="1">Cilium axoneme</location>
    </subcellularLocation>
</comment>
<accession>A0A7M7SXC2</accession>
<proteinExistence type="inferred from homology"/>